<keyword evidence="6" id="KW-0333">Golgi apparatus</keyword>
<dbReference type="Gene3D" id="1.20.5.110">
    <property type="match status" value="1"/>
</dbReference>
<evidence type="ECO:0000313" key="11">
    <source>
        <dbReference type="EMBL" id="CAD9377005.1"/>
    </source>
</evidence>
<dbReference type="GO" id="GO:0005484">
    <property type="term" value="F:SNAP receptor activity"/>
    <property type="evidence" value="ECO:0007669"/>
    <property type="project" value="InterPro"/>
</dbReference>
<keyword evidence="3 10" id="KW-0812">Transmembrane</keyword>
<dbReference type="GO" id="GO:0012507">
    <property type="term" value="C:ER to Golgi transport vesicle membrane"/>
    <property type="evidence" value="ECO:0007669"/>
    <property type="project" value="TreeGrafter"/>
</dbReference>
<organism evidence="11">
    <name type="scientific">Pycnococcus provasolii</name>
    <dbReference type="NCBI Taxonomy" id="41880"/>
    <lineage>
        <taxon>Eukaryota</taxon>
        <taxon>Viridiplantae</taxon>
        <taxon>Chlorophyta</taxon>
        <taxon>Pseudoscourfieldiophyceae</taxon>
        <taxon>Pseudoscourfieldiales</taxon>
        <taxon>Pycnococcaceae</taxon>
        <taxon>Pycnococcus</taxon>
    </lineage>
</organism>
<evidence type="ECO:0000256" key="10">
    <source>
        <dbReference type="SAM" id="Phobius"/>
    </source>
</evidence>
<reference evidence="11" key="2">
    <citation type="submission" date="2021-01" db="EMBL/GenBank/DDBJ databases">
        <authorList>
            <person name="Corre E."/>
            <person name="Pelletier E."/>
            <person name="Niang G."/>
            <person name="Scheremetjew M."/>
            <person name="Finn R."/>
            <person name="Kale V."/>
            <person name="Holt S."/>
            <person name="Cochrane G."/>
            <person name="Meng A."/>
            <person name="Brown T."/>
            <person name="Cohen L."/>
        </authorList>
    </citation>
    <scope>NUCLEOTIDE SEQUENCE</scope>
    <source>
        <strain evidence="11">RCC733</strain>
    </source>
</reference>
<dbReference type="GO" id="GO:0015031">
    <property type="term" value="P:protein transport"/>
    <property type="evidence" value="ECO:0007669"/>
    <property type="project" value="UniProtKB-KW"/>
</dbReference>
<evidence type="ECO:0000256" key="2">
    <source>
        <dbReference type="ARBA" id="ARBA00022448"/>
    </source>
</evidence>
<dbReference type="AlphaFoldDB" id="A0A6T5WBW1"/>
<gene>
    <name evidence="11" type="ORF">PPRO1471_LOCUS3964</name>
    <name evidence="12" type="ORF">PPROV_000588800</name>
</gene>
<dbReference type="GO" id="GO:0031902">
    <property type="term" value="C:late endosome membrane"/>
    <property type="evidence" value="ECO:0007669"/>
    <property type="project" value="TreeGrafter"/>
</dbReference>
<dbReference type="EMBL" id="HBGR01005871">
    <property type="protein sequence ID" value="CAD9377005.1"/>
    <property type="molecule type" value="Transcribed_RNA"/>
</dbReference>
<keyword evidence="7 8" id="KW-0472">Membrane</keyword>
<dbReference type="InterPro" id="IPR027027">
    <property type="entry name" value="GOSR2/Membrin/Bos1"/>
</dbReference>
<proteinExistence type="inferred from homology"/>
<keyword evidence="12" id="KW-0675">Receptor</keyword>
<evidence type="ECO:0000256" key="9">
    <source>
        <dbReference type="SAM" id="MobiDB-lite"/>
    </source>
</evidence>
<evidence type="ECO:0000256" key="6">
    <source>
        <dbReference type="ARBA" id="ARBA00023034"/>
    </source>
</evidence>
<keyword evidence="4 8" id="KW-0653">Protein transport</keyword>
<protein>
    <recommendedName>
        <fullName evidence="8">Membrin</fullName>
    </recommendedName>
</protein>
<evidence type="ECO:0000256" key="3">
    <source>
        <dbReference type="ARBA" id="ARBA00022692"/>
    </source>
</evidence>
<sequence>MSAHSRAPPGPSHGSGTASDVHGHCRRLILQLRQGTLELENAEGAHMPIDAALVQSLRDSLAALRASAEQLDGLWRTQISRDKSQRDMWKRKVDNVTEEVGVLTQALQKYEQRSHRRRVEEEARDELMRRGTDAAVAIDLGSSDDVSDRDKARIANSHSVLEDAMAAGRSALLAMTGQRETLKGAHKKALDVLSRLGVSESLLRVAERRARTDRVLAYGGIVSVCAVVAVVVFLYR</sequence>
<comment type="function">
    <text evidence="8">Involved in transport of proteins from the cis/medial-Golgi to the trans-Golgi network.</text>
</comment>
<dbReference type="OrthoDB" id="158360at2759"/>
<reference evidence="12" key="1">
    <citation type="submission" date="2020-10" db="EMBL/GenBank/DDBJ databases">
        <title>Unveiling of a novel bifunctional photoreceptor, Dualchrome1, isolated from a cosmopolitan green alga.</title>
        <authorList>
            <person name="Suzuki S."/>
            <person name="Kawachi M."/>
        </authorList>
    </citation>
    <scope>NUCLEOTIDE SEQUENCE</scope>
    <source>
        <strain evidence="12">NIES 2893</strain>
    </source>
</reference>
<evidence type="ECO:0000313" key="12">
    <source>
        <dbReference type="EMBL" id="GHP07145.1"/>
    </source>
</evidence>
<evidence type="ECO:0000256" key="7">
    <source>
        <dbReference type="ARBA" id="ARBA00023136"/>
    </source>
</evidence>
<comment type="similarity">
    <text evidence="8">Belongs to the GOSR2 family.</text>
</comment>
<dbReference type="GO" id="GO:0006906">
    <property type="term" value="P:vesicle fusion"/>
    <property type="evidence" value="ECO:0007669"/>
    <property type="project" value="TreeGrafter"/>
</dbReference>
<dbReference type="GO" id="GO:0005789">
    <property type="term" value="C:endoplasmic reticulum membrane"/>
    <property type="evidence" value="ECO:0007669"/>
    <property type="project" value="TreeGrafter"/>
</dbReference>
<keyword evidence="2 8" id="KW-0813">Transport</keyword>
<dbReference type="Proteomes" id="UP000660262">
    <property type="component" value="Unassembled WGS sequence"/>
</dbReference>
<dbReference type="SUPFAM" id="SSF58038">
    <property type="entry name" value="SNARE fusion complex"/>
    <property type="match status" value="1"/>
</dbReference>
<comment type="subcellular location">
    <subcellularLocation>
        <location evidence="1">Golgi apparatus membrane</location>
        <topology evidence="1">Single-pass type IV membrane protein</topology>
    </subcellularLocation>
</comment>
<feature type="transmembrane region" description="Helical" evidence="10">
    <location>
        <begin position="215"/>
        <end position="235"/>
    </location>
</feature>
<dbReference type="Pfam" id="PF12352">
    <property type="entry name" value="V-SNARE_C"/>
    <property type="match status" value="1"/>
</dbReference>
<accession>A0A6T5WBW1</accession>
<name>A0A6T5WBW1_9CHLO</name>
<keyword evidence="13" id="KW-1185">Reference proteome</keyword>
<evidence type="ECO:0000256" key="8">
    <source>
        <dbReference type="PIRNR" id="PIRNR028865"/>
    </source>
</evidence>
<dbReference type="GO" id="GO:0031201">
    <property type="term" value="C:SNARE complex"/>
    <property type="evidence" value="ECO:0007669"/>
    <property type="project" value="TreeGrafter"/>
</dbReference>
<evidence type="ECO:0000256" key="4">
    <source>
        <dbReference type="ARBA" id="ARBA00022927"/>
    </source>
</evidence>
<evidence type="ECO:0000256" key="1">
    <source>
        <dbReference type="ARBA" id="ARBA00004409"/>
    </source>
</evidence>
<evidence type="ECO:0000313" key="13">
    <source>
        <dbReference type="Proteomes" id="UP000660262"/>
    </source>
</evidence>
<dbReference type="PANTHER" id="PTHR21230:SF1">
    <property type="entry name" value="GOLGI SNAP RECEPTOR COMPLEX MEMBER 2"/>
    <property type="match status" value="1"/>
</dbReference>
<dbReference type="EMBL" id="BNJQ01000015">
    <property type="protein sequence ID" value="GHP07145.1"/>
    <property type="molecule type" value="Genomic_DNA"/>
</dbReference>
<dbReference type="GO" id="GO:0000149">
    <property type="term" value="F:SNARE binding"/>
    <property type="evidence" value="ECO:0007669"/>
    <property type="project" value="TreeGrafter"/>
</dbReference>
<feature type="region of interest" description="Disordered" evidence="9">
    <location>
        <begin position="1"/>
        <end position="21"/>
    </location>
</feature>
<keyword evidence="5 10" id="KW-1133">Transmembrane helix</keyword>
<dbReference type="PANTHER" id="PTHR21230">
    <property type="entry name" value="VESICLE TRANSPORT V-SNARE PROTEIN VTI1-RELATED"/>
    <property type="match status" value="1"/>
</dbReference>
<dbReference type="PIRSF" id="PIRSF028865">
    <property type="entry name" value="Membrin-2"/>
    <property type="match status" value="1"/>
</dbReference>
<dbReference type="GO" id="GO:0000139">
    <property type="term" value="C:Golgi membrane"/>
    <property type="evidence" value="ECO:0007669"/>
    <property type="project" value="UniProtKB-SubCell"/>
</dbReference>
<evidence type="ECO:0000256" key="5">
    <source>
        <dbReference type="ARBA" id="ARBA00022989"/>
    </source>
</evidence>